<dbReference type="PANTHER" id="PTHR21431:SF0">
    <property type="entry name" value="PREFOLDIN SUBUNIT 6"/>
    <property type="match status" value="1"/>
</dbReference>
<evidence type="ECO:0008006" key="5">
    <source>
        <dbReference type="Google" id="ProtNLM"/>
    </source>
</evidence>
<dbReference type="InterPro" id="IPR002777">
    <property type="entry name" value="PFD_beta-like"/>
</dbReference>
<dbReference type="PANTHER" id="PTHR21431">
    <property type="entry name" value="PREFOLDIN SUBUNIT 6"/>
    <property type="match status" value="1"/>
</dbReference>
<dbReference type="GeneID" id="15807011"/>
<dbReference type="GO" id="GO:0016272">
    <property type="term" value="C:prefoldin complex"/>
    <property type="evidence" value="ECO:0007669"/>
    <property type="project" value="InterPro"/>
</dbReference>
<sequence length="117" mass="13284">MEALVNEINLLREKHKQQVLAHSQLLTQQTESTTALEEIKLVEDDARIYKSTGPILASQTKEDAISTITKRLEYIKNEINTVEKTISSLQSSIEEKCKKLESLNSEAIQRQNVQSTK</sequence>
<gene>
    <name evidence="3" type="ORF">BEWA_031760</name>
</gene>
<dbReference type="STRING" id="1537102.L0AYJ5"/>
<evidence type="ECO:0000256" key="2">
    <source>
        <dbReference type="ARBA" id="ARBA00023186"/>
    </source>
</evidence>
<reference evidence="3 4" key="1">
    <citation type="journal article" date="2012" name="BMC Genomics">
        <title>Comparative genomic analysis and phylogenetic position of Theileria equi.</title>
        <authorList>
            <person name="Kappmeyer L.S."/>
            <person name="Thiagarajan M."/>
            <person name="Herndon D.R."/>
            <person name="Ramsay J.D."/>
            <person name="Caler E."/>
            <person name="Djikeng A."/>
            <person name="Gillespie J.J."/>
            <person name="Lau A.O."/>
            <person name="Roalson E.H."/>
            <person name="Silva J.C."/>
            <person name="Silva M.G."/>
            <person name="Suarez C.E."/>
            <person name="Ueti M.W."/>
            <person name="Nene V.M."/>
            <person name="Mealey R.H."/>
            <person name="Knowles D.P."/>
            <person name="Brayton K.A."/>
        </authorList>
    </citation>
    <scope>NUCLEOTIDE SEQUENCE [LARGE SCALE GENOMIC DNA]</scope>
    <source>
        <strain evidence="3 4">WA</strain>
    </source>
</reference>
<dbReference type="Pfam" id="PF01920">
    <property type="entry name" value="Prefoldin_2"/>
    <property type="match status" value="1"/>
</dbReference>
<dbReference type="AlphaFoldDB" id="L0AYJ5"/>
<proteinExistence type="inferred from homology"/>
<dbReference type="GO" id="GO:0051082">
    <property type="term" value="F:unfolded protein binding"/>
    <property type="evidence" value="ECO:0007669"/>
    <property type="project" value="InterPro"/>
</dbReference>
<evidence type="ECO:0000256" key="1">
    <source>
        <dbReference type="ARBA" id="ARBA00008045"/>
    </source>
</evidence>
<keyword evidence="4" id="KW-1185">Reference proteome</keyword>
<dbReference type="GO" id="GO:0006457">
    <property type="term" value="P:protein folding"/>
    <property type="evidence" value="ECO:0007669"/>
    <property type="project" value="InterPro"/>
</dbReference>
<dbReference type="EMBL" id="CP001669">
    <property type="protein sequence ID" value="AFZ80323.1"/>
    <property type="molecule type" value="Genomic_DNA"/>
</dbReference>
<dbReference type="Proteomes" id="UP000031512">
    <property type="component" value="Chromosome 1"/>
</dbReference>
<dbReference type="RefSeq" id="XP_004829989.1">
    <property type="nucleotide sequence ID" value="XM_004829932.1"/>
</dbReference>
<evidence type="ECO:0000313" key="4">
    <source>
        <dbReference type="Proteomes" id="UP000031512"/>
    </source>
</evidence>
<keyword evidence="2" id="KW-0143">Chaperone</keyword>
<dbReference type="SUPFAM" id="SSF46579">
    <property type="entry name" value="Prefoldin"/>
    <property type="match status" value="1"/>
</dbReference>
<dbReference type="GO" id="GO:0005737">
    <property type="term" value="C:cytoplasm"/>
    <property type="evidence" value="ECO:0007669"/>
    <property type="project" value="TreeGrafter"/>
</dbReference>
<dbReference type="Gene3D" id="1.10.287.370">
    <property type="match status" value="1"/>
</dbReference>
<dbReference type="VEuPathDB" id="PiroplasmaDB:BEWA_031760"/>
<comment type="similarity">
    <text evidence="1">Belongs to the prefoldin subunit beta family.</text>
</comment>
<dbReference type="GO" id="GO:0051087">
    <property type="term" value="F:protein-folding chaperone binding"/>
    <property type="evidence" value="ECO:0007669"/>
    <property type="project" value="TreeGrafter"/>
</dbReference>
<protein>
    <recommendedName>
        <fullName evidence="5">Prefoldin subunit 6</fullName>
    </recommendedName>
</protein>
<dbReference type="eggNOG" id="KOG3478">
    <property type="taxonomic scope" value="Eukaryota"/>
</dbReference>
<evidence type="ECO:0000313" key="3">
    <source>
        <dbReference type="EMBL" id="AFZ80323.1"/>
    </source>
</evidence>
<name>L0AYJ5_THEEQ</name>
<accession>L0AYJ5</accession>
<dbReference type="OrthoDB" id="248120at2759"/>
<dbReference type="KEGG" id="beq:BEWA_031760"/>
<dbReference type="InterPro" id="IPR009053">
    <property type="entry name" value="Prefoldin"/>
</dbReference>
<dbReference type="GO" id="GO:0051131">
    <property type="term" value="P:chaperone-mediated protein complex assembly"/>
    <property type="evidence" value="ECO:0007669"/>
    <property type="project" value="TreeGrafter"/>
</dbReference>
<dbReference type="CDD" id="cd23161">
    <property type="entry name" value="Prefoldin_6"/>
    <property type="match status" value="1"/>
</dbReference>
<organism evidence="3 4">
    <name type="scientific">Theileria equi strain WA</name>
    <dbReference type="NCBI Taxonomy" id="1537102"/>
    <lineage>
        <taxon>Eukaryota</taxon>
        <taxon>Sar</taxon>
        <taxon>Alveolata</taxon>
        <taxon>Apicomplexa</taxon>
        <taxon>Aconoidasida</taxon>
        <taxon>Piroplasmida</taxon>
        <taxon>Theileriidae</taxon>
        <taxon>Theileria</taxon>
    </lineage>
</organism>